<dbReference type="Gene3D" id="3.30.70.100">
    <property type="match status" value="1"/>
</dbReference>
<dbReference type="NCBIfam" id="TIGR01494">
    <property type="entry name" value="ATPase_P-type"/>
    <property type="match status" value="2"/>
</dbReference>
<keyword evidence="15" id="KW-1185">Reference proteome</keyword>
<dbReference type="GO" id="GO:0016020">
    <property type="term" value="C:membrane"/>
    <property type="evidence" value="ECO:0007669"/>
    <property type="project" value="InterPro"/>
</dbReference>
<dbReference type="OrthoDB" id="8588at2157"/>
<dbReference type="InterPro" id="IPR018303">
    <property type="entry name" value="ATPase_P-typ_P_site"/>
</dbReference>
<keyword evidence="7" id="KW-1278">Translocase</keyword>
<dbReference type="SUPFAM" id="SSF56784">
    <property type="entry name" value="HAD-like"/>
    <property type="match status" value="1"/>
</dbReference>
<dbReference type="CDD" id="cd00371">
    <property type="entry name" value="HMA"/>
    <property type="match status" value="1"/>
</dbReference>
<dbReference type="Pfam" id="PF00403">
    <property type="entry name" value="HMA"/>
    <property type="match status" value="1"/>
</dbReference>
<feature type="transmembrane region" description="Helical" evidence="11">
    <location>
        <begin position="458"/>
        <end position="480"/>
    </location>
</feature>
<sequence length="850" mass="87818">MSDCRLCDLPTPDPPVTESGVDGEFCCRGCLEVARRLDDVGDAEAGVGEGEGATLGAEGSTPGTDEATLRADDSGGKAPPSDAAEAYLAVDGMHCTTCETFLGLRGDDCRGVRAVEANYGTETARVVYDPAEIDRDELPEALSGYGYALRFRNGSETGGGDASDRTGGGGRAGRRRDDRTVERLVVGGFLAMLIMPWYVLSLYPSYLGIETNVLAIDTTTAAGRYLPLAFIALLTTVLLAYTGAPLLRGAYVSVRARRPNMDLLVAVAALSAYAYSTLALATGSTHLYYDVTVAVVMVVSLGRFYEERVRARATDLLETVTAARVESATRVTGAGSETVPIADLEPGDRIRVTPGERVPIDGTVIEGTADVDESVITGESLPVRKGAGETVIGGATLLGDVRETDGGAVDGGATAGAESAGAIAVRVGEDAESTADRLAAALWEVQTATPGIQRFVDALATVFVPVVLTLGLVVAGWRLATGGTVAAAMLAGLTVLVVSCPCAMGLATPLAVSGGLRDALDRGAVVTDASVFEVAREADTVVFDKTGTLTAGEMRVAETHGDDRTLRRAAAIERRADHPVADAIREAAAGDLAEGTRVESFTRHPGAGISGRLVPGDGWETDSPPADARVVVGTPDLVESECGPMPDDLRGRVDDVADRGALPVAVGWDGAARGVIAVEDREREGWAAALDAFADREVAVLTGDEGPRADRFRDHPAVDEVFAGVPPDGKLEAVRGFAASGTTVMVGDGTNDAPALAAADLGIAMGDGTARAVEAADVVIADEDLRAVETVFDLAAGTRRRIRENVAWALCYNAVAIPLAVAGLLNPFFAALAMAASSGIVVTNSTRSVL</sequence>
<feature type="transmembrane region" description="Helical" evidence="11">
    <location>
        <begin position="226"/>
        <end position="251"/>
    </location>
</feature>
<feature type="region of interest" description="Disordered" evidence="10">
    <location>
        <begin position="43"/>
        <end position="81"/>
    </location>
</feature>
<dbReference type="Gene3D" id="1.20.1110.10">
    <property type="entry name" value="Calcium-transporting ATPase, transmembrane domain"/>
    <property type="match status" value="1"/>
</dbReference>
<dbReference type="GO" id="GO:0012505">
    <property type="term" value="C:endomembrane system"/>
    <property type="evidence" value="ECO:0007669"/>
    <property type="project" value="UniProtKB-SubCell"/>
</dbReference>
<evidence type="ECO:0000256" key="1">
    <source>
        <dbReference type="ARBA" id="ARBA00004127"/>
    </source>
</evidence>
<dbReference type="NCBIfam" id="TIGR01525">
    <property type="entry name" value="ATPase-IB_hvy"/>
    <property type="match status" value="1"/>
</dbReference>
<evidence type="ECO:0000256" key="2">
    <source>
        <dbReference type="ARBA" id="ARBA00006024"/>
    </source>
</evidence>
<feature type="compositionally biased region" description="Gly residues" evidence="10">
    <location>
        <begin position="156"/>
        <end position="171"/>
    </location>
</feature>
<dbReference type="InterPro" id="IPR059000">
    <property type="entry name" value="ATPase_P-type_domA"/>
</dbReference>
<reference evidence="14 15" key="1">
    <citation type="submission" date="2017-08" db="EMBL/GenBank/DDBJ databases">
        <title>The strain WRN001 was isolated from Binhai saline alkaline soil, Tianjin, China.</title>
        <authorList>
            <person name="Liu D."/>
            <person name="Zhang G."/>
        </authorList>
    </citation>
    <scope>NUCLEOTIDE SEQUENCE [LARGE SCALE GENOMIC DNA]</scope>
    <source>
        <strain evidence="14 15">WN019</strain>
    </source>
</reference>
<dbReference type="GO" id="GO:0055070">
    <property type="term" value="P:copper ion homeostasis"/>
    <property type="evidence" value="ECO:0007669"/>
    <property type="project" value="TreeGrafter"/>
</dbReference>
<feature type="transmembrane region" description="Helical" evidence="11">
    <location>
        <begin position="806"/>
        <end position="825"/>
    </location>
</feature>
<dbReference type="GO" id="GO:0016887">
    <property type="term" value="F:ATP hydrolysis activity"/>
    <property type="evidence" value="ECO:0007669"/>
    <property type="project" value="InterPro"/>
</dbReference>
<dbReference type="Pfam" id="PF00122">
    <property type="entry name" value="E1-E2_ATPase"/>
    <property type="match status" value="1"/>
</dbReference>
<dbReference type="InterPro" id="IPR001757">
    <property type="entry name" value="P_typ_ATPase"/>
</dbReference>
<name>A0A2A2FE41_9EURY</name>
<evidence type="ECO:0000256" key="10">
    <source>
        <dbReference type="SAM" id="MobiDB-lite"/>
    </source>
</evidence>
<dbReference type="PANTHER" id="PTHR43520:SF8">
    <property type="entry name" value="P-TYPE CU(+) TRANSPORTER"/>
    <property type="match status" value="1"/>
</dbReference>
<dbReference type="SUPFAM" id="SSF81653">
    <property type="entry name" value="Calcium ATPase, transduction domain A"/>
    <property type="match status" value="1"/>
</dbReference>
<comment type="similarity">
    <text evidence="2">Belongs to the cation transport ATPase (P-type) (TC 3.A.3) family. Type IB subfamily.</text>
</comment>
<dbReference type="EMBL" id="NSKC01000008">
    <property type="protein sequence ID" value="PAU82892.1"/>
    <property type="molecule type" value="Genomic_DNA"/>
</dbReference>
<evidence type="ECO:0000256" key="7">
    <source>
        <dbReference type="ARBA" id="ARBA00022967"/>
    </source>
</evidence>
<feature type="domain" description="HMA" evidence="13">
    <location>
        <begin position="88"/>
        <end position="147"/>
    </location>
</feature>
<evidence type="ECO:0000313" key="14">
    <source>
        <dbReference type="EMBL" id="PAU82892.1"/>
    </source>
</evidence>
<dbReference type="SFLD" id="SFLDF00027">
    <property type="entry name" value="p-type_atpase"/>
    <property type="match status" value="1"/>
</dbReference>
<dbReference type="GO" id="GO:0005507">
    <property type="term" value="F:copper ion binding"/>
    <property type="evidence" value="ECO:0007669"/>
    <property type="project" value="TreeGrafter"/>
</dbReference>
<dbReference type="InterPro" id="IPR023214">
    <property type="entry name" value="HAD_sf"/>
</dbReference>
<keyword evidence="9 11" id="KW-0472">Membrane</keyword>
<feature type="transmembrane region" description="Helical" evidence="11">
    <location>
        <begin position="287"/>
        <end position="305"/>
    </location>
</feature>
<dbReference type="SFLD" id="SFLDS00003">
    <property type="entry name" value="Haloacid_Dehalogenase"/>
    <property type="match status" value="1"/>
</dbReference>
<evidence type="ECO:0000259" key="13">
    <source>
        <dbReference type="Pfam" id="PF00403"/>
    </source>
</evidence>
<dbReference type="PRINTS" id="PR00119">
    <property type="entry name" value="CATATPASE"/>
</dbReference>
<evidence type="ECO:0000256" key="9">
    <source>
        <dbReference type="ARBA" id="ARBA00023136"/>
    </source>
</evidence>
<evidence type="ECO:0000256" key="4">
    <source>
        <dbReference type="ARBA" id="ARBA00022723"/>
    </source>
</evidence>
<evidence type="ECO:0000256" key="3">
    <source>
        <dbReference type="ARBA" id="ARBA00022692"/>
    </source>
</evidence>
<dbReference type="PROSITE" id="PS01229">
    <property type="entry name" value="COF_2"/>
    <property type="match status" value="1"/>
</dbReference>
<evidence type="ECO:0000256" key="5">
    <source>
        <dbReference type="ARBA" id="ARBA00022741"/>
    </source>
</evidence>
<keyword evidence="6" id="KW-0067">ATP-binding</keyword>
<dbReference type="RefSeq" id="WP_095637504.1">
    <property type="nucleotide sequence ID" value="NZ_NSKC01000008.1"/>
</dbReference>
<feature type="transmembrane region" description="Helical" evidence="11">
    <location>
        <begin position="184"/>
        <end position="206"/>
    </location>
</feature>
<comment type="caution">
    <text evidence="14">The sequence shown here is derived from an EMBL/GenBank/DDBJ whole genome shotgun (WGS) entry which is preliminary data.</text>
</comment>
<dbReference type="InterPro" id="IPR006121">
    <property type="entry name" value="HMA_dom"/>
</dbReference>
<dbReference type="Gene3D" id="3.40.1110.10">
    <property type="entry name" value="Calcium-transporting ATPase, cytoplasmic domain N"/>
    <property type="match status" value="1"/>
</dbReference>
<accession>A0A2A2FE41</accession>
<evidence type="ECO:0000259" key="12">
    <source>
        <dbReference type="Pfam" id="PF00122"/>
    </source>
</evidence>
<keyword evidence="5" id="KW-0547">Nucleotide-binding</keyword>
<protein>
    <submittedName>
        <fullName evidence="14">Heavy metal translocating P-type ATPase</fullName>
    </submittedName>
</protein>
<feature type="domain" description="P-type ATPase A" evidence="12">
    <location>
        <begin position="326"/>
        <end position="399"/>
    </location>
</feature>
<feature type="transmembrane region" description="Helical" evidence="11">
    <location>
        <begin position="486"/>
        <end position="512"/>
    </location>
</feature>
<dbReference type="GO" id="GO:0043682">
    <property type="term" value="F:P-type divalent copper transporter activity"/>
    <property type="evidence" value="ECO:0007669"/>
    <property type="project" value="TreeGrafter"/>
</dbReference>
<proteinExistence type="inferred from homology"/>
<evidence type="ECO:0000256" key="11">
    <source>
        <dbReference type="SAM" id="Phobius"/>
    </source>
</evidence>
<dbReference type="SUPFAM" id="SSF81660">
    <property type="entry name" value="Metal cation-transporting ATPase, ATP-binding domain N"/>
    <property type="match status" value="1"/>
</dbReference>
<dbReference type="PANTHER" id="PTHR43520">
    <property type="entry name" value="ATP7, ISOFORM B"/>
    <property type="match status" value="1"/>
</dbReference>
<feature type="region of interest" description="Disordered" evidence="10">
    <location>
        <begin position="603"/>
        <end position="624"/>
    </location>
</feature>
<dbReference type="InterPro" id="IPR044492">
    <property type="entry name" value="P_typ_ATPase_HD_dom"/>
</dbReference>
<feature type="region of interest" description="Disordered" evidence="10">
    <location>
        <begin position="155"/>
        <end position="175"/>
    </location>
</feature>
<feature type="transmembrane region" description="Helical" evidence="11">
    <location>
        <begin position="263"/>
        <end position="281"/>
    </location>
</feature>
<keyword evidence="4" id="KW-0479">Metal-binding</keyword>
<dbReference type="InterPro" id="IPR023299">
    <property type="entry name" value="ATPase_P-typ_cyto_dom_N"/>
</dbReference>
<dbReference type="Gene3D" id="3.40.50.1000">
    <property type="entry name" value="HAD superfamily/HAD-like"/>
    <property type="match status" value="1"/>
</dbReference>
<dbReference type="GO" id="GO:0005524">
    <property type="term" value="F:ATP binding"/>
    <property type="evidence" value="ECO:0007669"/>
    <property type="project" value="UniProtKB-KW"/>
</dbReference>
<dbReference type="Gene3D" id="2.70.150.10">
    <property type="entry name" value="Calcium-transporting ATPase, cytoplasmic transduction domain A"/>
    <property type="match status" value="1"/>
</dbReference>
<dbReference type="PROSITE" id="PS00154">
    <property type="entry name" value="ATPASE_E1_E2"/>
    <property type="match status" value="1"/>
</dbReference>
<dbReference type="Proteomes" id="UP000218083">
    <property type="component" value="Unassembled WGS sequence"/>
</dbReference>
<evidence type="ECO:0000313" key="15">
    <source>
        <dbReference type="Proteomes" id="UP000218083"/>
    </source>
</evidence>
<comment type="subcellular location">
    <subcellularLocation>
        <location evidence="1">Endomembrane system</location>
        <topology evidence="1">Multi-pass membrane protein</topology>
    </subcellularLocation>
</comment>
<dbReference type="SUPFAM" id="SSF55008">
    <property type="entry name" value="HMA, heavy metal-associated domain"/>
    <property type="match status" value="1"/>
</dbReference>
<dbReference type="InterPro" id="IPR027256">
    <property type="entry name" value="P-typ_ATPase_IB"/>
</dbReference>
<dbReference type="InterPro" id="IPR036412">
    <property type="entry name" value="HAD-like_sf"/>
</dbReference>
<evidence type="ECO:0000256" key="8">
    <source>
        <dbReference type="ARBA" id="ARBA00022989"/>
    </source>
</evidence>
<gene>
    <name evidence="14" type="ORF">CK500_12225</name>
</gene>
<keyword evidence="8 11" id="KW-1133">Transmembrane helix</keyword>
<dbReference type="InterPro" id="IPR008250">
    <property type="entry name" value="ATPase_P-typ_transduc_dom_A_sf"/>
</dbReference>
<organism evidence="14 15">
    <name type="scientific">Halorubrum salipaludis</name>
    <dbReference type="NCBI Taxonomy" id="2032630"/>
    <lineage>
        <taxon>Archaea</taxon>
        <taxon>Methanobacteriati</taxon>
        <taxon>Methanobacteriota</taxon>
        <taxon>Stenosarchaea group</taxon>
        <taxon>Halobacteria</taxon>
        <taxon>Halobacteriales</taxon>
        <taxon>Haloferacaceae</taxon>
        <taxon>Halorubrum</taxon>
    </lineage>
</organism>
<dbReference type="SFLD" id="SFLDG00002">
    <property type="entry name" value="C1.7:_P-type_atpase_like"/>
    <property type="match status" value="1"/>
</dbReference>
<dbReference type="Pfam" id="PF00702">
    <property type="entry name" value="Hydrolase"/>
    <property type="match status" value="1"/>
</dbReference>
<dbReference type="AlphaFoldDB" id="A0A2A2FE41"/>
<evidence type="ECO:0000256" key="6">
    <source>
        <dbReference type="ARBA" id="ARBA00022840"/>
    </source>
</evidence>
<dbReference type="InterPro" id="IPR036163">
    <property type="entry name" value="HMA_dom_sf"/>
</dbReference>
<keyword evidence="3 11" id="KW-0812">Transmembrane</keyword>